<keyword evidence="5" id="KW-1185">Reference proteome</keyword>
<evidence type="ECO:0000256" key="1">
    <source>
        <dbReference type="SAM" id="MobiDB-lite"/>
    </source>
</evidence>
<dbReference type="AlphaFoldDB" id="A0A9P4JLE8"/>
<dbReference type="InterPro" id="IPR059009">
    <property type="entry name" value="Znf_C2H2_17_1st"/>
</dbReference>
<dbReference type="Pfam" id="PF26176">
    <property type="entry name" value="zf_C2H2_17_2"/>
    <property type="match status" value="1"/>
</dbReference>
<dbReference type="Pfam" id="PF26177">
    <property type="entry name" value="zf_C2H2_17_1st"/>
    <property type="match status" value="1"/>
</dbReference>
<organism evidence="4 5">
    <name type="scientific">Delitschia confertaspora ATCC 74209</name>
    <dbReference type="NCBI Taxonomy" id="1513339"/>
    <lineage>
        <taxon>Eukaryota</taxon>
        <taxon>Fungi</taxon>
        <taxon>Dikarya</taxon>
        <taxon>Ascomycota</taxon>
        <taxon>Pezizomycotina</taxon>
        <taxon>Dothideomycetes</taxon>
        <taxon>Pleosporomycetidae</taxon>
        <taxon>Pleosporales</taxon>
        <taxon>Delitschiaceae</taxon>
        <taxon>Delitschia</taxon>
    </lineage>
</organism>
<dbReference type="InterPro" id="IPR059095">
    <property type="entry name" value="Znf_C2H2_17_2nd"/>
</dbReference>
<accession>A0A9P4JLE8</accession>
<sequence>MSASEFTLPKDDNASVSSAMTMVDSSYGSLQGASRRGTQAGSLQETRSQVEEQFFYSPTLSSDTFSSLPGQHTDMNQMFLPAASGEAEIGDSQFTYANYPSAQSYGQLAQNWTAPDAQLYNSTFNLNQMRQRQPFVYSSQESSEFGFSPMLQAQRPFRKPQIHTARSSSSVTAEQHEARNVSTNDAAFASFVMSPASSVMNVTRQANVSDDFAEPQHYMESNVEDETTRPRSLVDELDEELLSPTQAARAQHEEAQGRVARTDPLYQAQPGLDDLYHCPNEGQPGCNHKPTKLKCNYDKYVDSHLRPFRCKDKACVGVQFSSTACLLRHEREAHGLHGHGSKPHLCTYPDCERSVIGNGFPRRYNLFDHMKRVHDYTPSTSPSELSPGQQPQPDSKRPPRKRKSTADENAEKRQKTTKANAQALAIQNQLILRRKQLQAEFHKLRESIVRTLTDVQDPKELNGLQLTEEAVALQKVSAQLKGLG</sequence>
<name>A0A9P4JLE8_9PLEO</name>
<feature type="region of interest" description="Disordered" evidence="1">
    <location>
        <begin position="375"/>
        <end position="420"/>
    </location>
</feature>
<feature type="domain" description="C2H2-domain containing protein second zinc finger" evidence="2">
    <location>
        <begin position="343"/>
        <end position="374"/>
    </location>
</feature>
<evidence type="ECO:0000259" key="3">
    <source>
        <dbReference type="Pfam" id="PF26177"/>
    </source>
</evidence>
<dbReference type="OrthoDB" id="5062908at2759"/>
<dbReference type="EMBL" id="ML993970">
    <property type="protein sequence ID" value="KAF2201571.1"/>
    <property type="molecule type" value="Genomic_DNA"/>
</dbReference>
<dbReference type="Proteomes" id="UP000799536">
    <property type="component" value="Unassembled WGS sequence"/>
</dbReference>
<reference evidence="4" key="1">
    <citation type="journal article" date="2020" name="Stud. Mycol.">
        <title>101 Dothideomycetes genomes: a test case for predicting lifestyles and emergence of pathogens.</title>
        <authorList>
            <person name="Haridas S."/>
            <person name="Albert R."/>
            <person name="Binder M."/>
            <person name="Bloem J."/>
            <person name="Labutti K."/>
            <person name="Salamov A."/>
            <person name="Andreopoulos B."/>
            <person name="Baker S."/>
            <person name="Barry K."/>
            <person name="Bills G."/>
            <person name="Bluhm B."/>
            <person name="Cannon C."/>
            <person name="Castanera R."/>
            <person name="Culley D."/>
            <person name="Daum C."/>
            <person name="Ezra D."/>
            <person name="Gonzalez J."/>
            <person name="Henrissat B."/>
            <person name="Kuo A."/>
            <person name="Liang C."/>
            <person name="Lipzen A."/>
            <person name="Lutzoni F."/>
            <person name="Magnuson J."/>
            <person name="Mondo S."/>
            <person name="Nolan M."/>
            <person name="Ohm R."/>
            <person name="Pangilinan J."/>
            <person name="Park H.-J."/>
            <person name="Ramirez L."/>
            <person name="Alfaro M."/>
            <person name="Sun H."/>
            <person name="Tritt A."/>
            <person name="Yoshinaga Y."/>
            <person name="Zwiers L.-H."/>
            <person name="Turgeon B."/>
            <person name="Goodwin S."/>
            <person name="Spatafora J."/>
            <person name="Crous P."/>
            <person name="Grigoriev I."/>
        </authorList>
    </citation>
    <scope>NUCLEOTIDE SEQUENCE</scope>
    <source>
        <strain evidence="4">ATCC 74209</strain>
    </source>
</reference>
<proteinExistence type="predicted"/>
<comment type="caution">
    <text evidence="4">The sequence shown here is derived from an EMBL/GenBank/DDBJ whole genome shotgun (WGS) entry which is preliminary data.</text>
</comment>
<evidence type="ECO:0000313" key="5">
    <source>
        <dbReference type="Proteomes" id="UP000799536"/>
    </source>
</evidence>
<feature type="domain" description="C2H2-domain containing protein first zinc finger" evidence="3">
    <location>
        <begin position="306"/>
        <end position="335"/>
    </location>
</feature>
<dbReference type="Gene3D" id="3.30.160.60">
    <property type="entry name" value="Classic Zinc Finger"/>
    <property type="match status" value="1"/>
</dbReference>
<gene>
    <name evidence="4" type="ORF">GQ43DRAFT_31365</name>
</gene>
<evidence type="ECO:0000259" key="2">
    <source>
        <dbReference type="Pfam" id="PF26176"/>
    </source>
</evidence>
<feature type="compositionally biased region" description="Polar residues" evidence="1">
    <location>
        <begin position="377"/>
        <end position="393"/>
    </location>
</feature>
<protein>
    <recommendedName>
        <fullName evidence="6">C2H2-type domain-containing protein</fullName>
    </recommendedName>
</protein>
<feature type="compositionally biased region" description="Basic and acidic residues" evidence="1">
    <location>
        <begin position="404"/>
        <end position="414"/>
    </location>
</feature>
<evidence type="ECO:0008006" key="6">
    <source>
        <dbReference type="Google" id="ProtNLM"/>
    </source>
</evidence>
<evidence type="ECO:0000313" key="4">
    <source>
        <dbReference type="EMBL" id="KAF2201571.1"/>
    </source>
</evidence>